<organism evidence="2 3">
    <name type="scientific">Paramarasmius palmivorus</name>
    <dbReference type="NCBI Taxonomy" id="297713"/>
    <lineage>
        <taxon>Eukaryota</taxon>
        <taxon>Fungi</taxon>
        <taxon>Dikarya</taxon>
        <taxon>Basidiomycota</taxon>
        <taxon>Agaricomycotina</taxon>
        <taxon>Agaricomycetes</taxon>
        <taxon>Agaricomycetidae</taxon>
        <taxon>Agaricales</taxon>
        <taxon>Marasmiineae</taxon>
        <taxon>Marasmiaceae</taxon>
        <taxon>Paramarasmius</taxon>
    </lineage>
</organism>
<comment type="caution">
    <text evidence="2">The sequence shown here is derived from an EMBL/GenBank/DDBJ whole genome shotgun (WGS) entry which is preliminary data.</text>
</comment>
<keyword evidence="1" id="KW-1133">Transmembrane helix</keyword>
<sequence>MTSAEEIASTFLTAESVLSNVNGTLSAMFVVYGFYILLFGISVKILCKRHKERPQRMVYLGWTVTLFILVTITNAFEGWWMIQQQRIYFEAVRTKAYDELLRYLHGSTPKTVAFTFVNIGSNMIKQVALIHHIVFRADDQVAGGIWWISRQAHKEMGRPIGRKYKTIVAIILESGVLYPLAVIVQVVIGYTIDPDASGAVPVDLSPVGWQAAGIAPTLIIVRAAMGESIDSVYQQVSTLQFRSTSSGQDTQRSQLYSIDFRDDSELDGSGSEIPSSRQAQINAVEAEKIV</sequence>
<feature type="transmembrane region" description="Helical" evidence="1">
    <location>
        <begin position="59"/>
        <end position="82"/>
    </location>
</feature>
<evidence type="ECO:0000256" key="1">
    <source>
        <dbReference type="SAM" id="Phobius"/>
    </source>
</evidence>
<gene>
    <name evidence="2" type="ORF">VNI00_019214</name>
</gene>
<name>A0AAW0AQW3_9AGAR</name>
<feature type="transmembrane region" description="Helical" evidence="1">
    <location>
        <begin position="25"/>
        <end position="47"/>
    </location>
</feature>
<keyword evidence="1" id="KW-0812">Transmembrane</keyword>
<evidence type="ECO:0000313" key="3">
    <source>
        <dbReference type="Proteomes" id="UP001383192"/>
    </source>
</evidence>
<dbReference type="Proteomes" id="UP001383192">
    <property type="component" value="Unassembled WGS sequence"/>
</dbReference>
<dbReference type="AlphaFoldDB" id="A0AAW0AQW3"/>
<protein>
    <submittedName>
        <fullName evidence="2">Uncharacterized protein</fullName>
    </submittedName>
</protein>
<accession>A0AAW0AQW3</accession>
<keyword evidence="3" id="KW-1185">Reference proteome</keyword>
<keyword evidence="1" id="KW-0472">Membrane</keyword>
<proteinExistence type="predicted"/>
<dbReference type="EMBL" id="JAYKXP010000333">
    <property type="protein sequence ID" value="KAK7015122.1"/>
    <property type="molecule type" value="Genomic_DNA"/>
</dbReference>
<evidence type="ECO:0000313" key="2">
    <source>
        <dbReference type="EMBL" id="KAK7015122.1"/>
    </source>
</evidence>
<reference evidence="2 3" key="1">
    <citation type="submission" date="2024-01" db="EMBL/GenBank/DDBJ databases">
        <title>A draft genome for a cacao thread blight-causing isolate of Paramarasmius palmivorus.</title>
        <authorList>
            <person name="Baruah I.K."/>
            <person name="Bukari Y."/>
            <person name="Amoako-Attah I."/>
            <person name="Meinhardt L.W."/>
            <person name="Bailey B.A."/>
            <person name="Cohen S.P."/>
        </authorList>
    </citation>
    <scope>NUCLEOTIDE SEQUENCE [LARGE SCALE GENOMIC DNA]</scope>
    <source>
        <strain evidence="2 3">GH-12</strain>
    </source>
</reference>